<dbReference type="EMBL" id="GBRH01190335">
    <property type="protein sequence ID" value="JAE07561.1"/>
    <property type="molecule type" value="Transcribed_RNA"/>
</dbReference>
<dbReference type="AlphaFoldDB" id="A0A0A9FBP8"/>
<reference evidence="2" key="2">
    <citation type="journal article" date="2015" name="Data Brief">
        <title>Shoot transcriptome of the giant reed, Arundo donax.</title>
        <authorList>
            <person name="Barrero R.A."/>
            <person name="Guerrero F.D."/>
            <person name="Moolhuijzen P."/>
            <person name="Goolsby J.A."/>
            <person name="Tidwell J."/>
            <person name="Bellgard S.E."/>
            <person name="Bellgard M.I."/>
        </authorList>
    </citation>
    <scope>NUCLEOTIDE SEQUENCE</scope>
    <source>
        <tissue evidence="2">Shoot tissue taken approximately 20 cm above the soil surface</tissue>
    </source>
</reference>
<organism evidence="2">
    <name type="scientific">Arundo donax</name>
    <name type="common">Giant reed</name>
    <name type="synonym">Donax arundinaceus</name>
    <dbReference type="NCBI Taxonomy" id="35708"/>
    <lineage>
        <taxon>Eukaryota</taxon>
        <taxon>Viridiplantae</taxon>
        <taxon>Streptophyta</taxon>
        <taxon>Embryophyta</taxon>
        <taxon>Tracheophyta</taxon>
        <taxon>Spermatophyta</taxon>
        <taxon>Magnoliopsida</taxon>
        <taxon>Liliopsida</taxon>
        <taxon>Poales</taxon>
        <taxon>Poaceae</taxon>
        <taxon>PACMAD clade</taxon>
        <taxon>Arundinoideae</taxon>
        <taxon>Arundineae</taxon>
        <taxon>Arundo</taxon>
    </lineage>
</organism>
<proteinExistence type="predicted"/>
<accession>A0A0A9FBP8</accession>
<evidence type="ECO:0000256" key="1">
    <source>
        <dbReference type="SAM" id="MobiDB-lite"/>
    </source>
</evidence>
<name>A0A0A9FBP8_ARUDO</name>
<feature type="compositionally biased region" description="Basic and acidic residues" evidence="1">
    <location>
        <begin position="19"/>
        <end position="35"/>
    </location>
</feature>
<evidence type="ECO:0000313" key="2">
    <source>
        <dbReference type="EMBL" id="JAE07561.1"/>
    </source>
</evidence>
<protein>
    <submittedName>
        <fullName evidence="2">Uncharacterized protein</fullName>
    </submittedName>
</protein>
<feature type="region of interest" description="Disordered" evidence="1">
    <location>
        <begin position="1"/>
        <end position="49"/>
    </location>
</feature>
<reference evidence="2" key="1">
    <citation type="submission" date="2014-09" db="EMBL/GenBank/DDBJ databases">
        <authorList>
            <person name="Magalhaes I.L.F."/>
            <person name="Oliveira U."/>
            <person name="Santos F.R."/>
            <person name="Vidigal T.H.D.A."/>
            <person name="Brescovit A.D."/>
            <person name="Santos A.J."/>
        </authorList>
    </citation>
    <scope>NUCLEOTIDE SEQUENCE</scope>
    <source>
        <tissue evidence="2">Shoot tissue taken approximately 20 cm above the soil surface</tissue>
    </source>
</reference>
<sequence length="49" mass="5843">MTPLFQFCHTSPEEQSQAPREEETVSESHNHERSFHTVSFQFEHRQPTN</sequence>